<dbReference type="STRING" id="2094558.A0A314YEG6"/>
<dbReference type="GO" id="GO:0003700">
    <property type="term" value="F:DNA-binding transcription factor activity"/>
    <property type="evidence" value="ECO:0007669"/>
    <property type="project" value="InterPro"/>
</dbReference>
<dbReference type="OrthoDB" id="778365at2759"/>
<evidence type="ECO:0000313" key="1">
    <source>
        <dbReference type="EMBL" id="PQQ04300.1"/>
    </source>
</evidence>
<evidence type="ECO:0000313" key="2">
    <source>
        <dbReference type="Proteomes" id="UP000250321"/>
    </source>
</evidence>
<dbReference type="InterPro" id="IPR043561">
    <property type="entry name" value="LHW-like"/>
</dbReference>
<protein>
    <submittedName>
        <fullName evidence="1">Transcription factor bHLH155-like isoform X1</fullName>
    </submittedName>
</protein>
<dbReference type="PANTHER" id="PTHR46196:SF1">
    <property type="entry name" value="TRANSCRIPTION FACTOR EMB1444-RELATED"/>
    <property type="match status" value="1"/>
</dbReference>
<dbReference type="EMBL" id="PJQY01001252">
    <property type="protein sequence ID" value="PQQ04300.1"/>
    <property type="molecule type" value="Genomic_DNA"/>
</dbReference>
<reference evidence="1 2" key="1">
    <citation type="submission" date="2018-02" db="EMBL/GenBank/DDBJ databases">
        <title>Draft genome of wild Prunus yedoensis var. nudiflora.</title>
        <authorList>
            <person name="Baek S."/>
            <person name="Kim J.-H."/>
            <person name="Choi K."/>
            <person name="Kim G.-B."/>
            <person name="Cho A."/>
            <person name="Jang H."/>
            <person name="Shin C.-H."/>
            <person name="Yu H.-J."/>
            <person name="Mun J.-H."/>
        </authorList>
    </citation>
    <scope>NUCLEOTIDE SEQUENCE [LARGE SCALE GENOMIC DNA]</scope>
    <source>
        <strain evidence="2">cv. Jeju island</strain>
        <tissue evidence="1">Leaf</tissue>
    </source>
</reference>
<organism evidence="1 2">
    <name type="scientific">Prunus yedoensis var. nudiflora</name>
    <dbReference type="NCBI Taxonomy" id="2094558"/>
    <lineage>
        <taxon>Eukaryota</taxon>
        <taxon>Viridiplantae</taxon>
        <taxon>Streptophyta</taxon>
        <taxon>Embryophyta</taxon>
        <taxon>Tracheophyta</taxon>
        <taxon>Spermatophyta</taxon>
        <taxon>Magnoliopsida</taxon>
        <taxon>eudicotyledons</taxon>
        <taxon>Gunneridae</taxon>
        <taxon>Pentapetalae</taxon>
        <taxon>rosids</taxon>
        <taxon>fabids</taxon>
        <taxon>Rosales</taxon>
        <taxon>Rosaceae</taxon>
        <taxon>Amygdaloideae</taxon>
        <taxon>Amygdaleae</taxon>
        <taxon>Prunus</taxon>
    </lineage>
</organism>
<accession>A0A314YEG6</accession>
<dbReference type="PANTHER" id="PTHR46196">
    <property type="entry name" value="TRANSCRIPTION FACTOR BHLH155-LIKE ISOFORM X1-RELATED"/>
    <property type="match status" value="1"/>
</dbReference>
<sequence length="164" mass="18640">MVENLNKNGQMVVEMMCEECGHFLEIAEAIRSLGLTILKGVTEARSDKTWICFVVEGQNNRSIHRMDILWSLVQILQPKNPCNSYSLSCSWSGSVGYFVNYCESFVIGIYGFRFNLNPLPFFRSGFEPSIIEKKRREKPIGGRKVRFIIIPLFCCNLSVICLGG</sequence>
<proteinExistence type="predicted"/>
<dbReference type="AlphaFoldDB" id="A0A314YEG6"/>
<dbReference type="Proteomes" id="UP000250321">
    <property type="component" value="Unassembled WGS sequence"/>
</dbReference>
<comment type="caution">
    <text evidence="1">The sequence shown here is derived from an EMBL/GenBank/DDBJ whole genome shotgun (WGS) entry which is preliminary data.</text>
</comment>
<name>A0A314YEG6_PRUYE</name>
<gene>
    <name evidence="1" type="ORF">Pyn_08416</name>
</gene>
<keyword evidence="2" id="KW-1185">Reference proteome</keyword>